<feature type="domain" description="ParB-like N-terminal" evidence="1">
    <location>
        <begin position="50"/>
        <end position="136"/>
    </location>
</feature>
<dbReference type="SMART" id="SM00470">
    <property type="entry name" value="ParB"/>
    <property type="match status" value="1"/>
</dbReference>
<accession>A0ABM7THR3</accession>
<dbReference type="SUPFAM" id="SSF110849">
    <property type="entry name" value="ParB/Sulfiredoxin"/>
    <property type="match status" value="1"/>
</dbReference>
<name>A0ABM7THR3_9BURK</name>
<gene>
    <name evidence="2" type="ORF">PTKU64_21820</name>
</gene>
<evidence type="ECO:0000259" key="1">
    <source>
        <dbReference type="SMART" id="SM00470"/>
    </source>
</evidence>
<reference evidence="2 3" key="1">
    <citation type="journal article" date="2022" name="Front. Microbiol.">
        <title>Identification and characterization of a novel class of self-sufficient cytochrome P450 hydroxylase involved in cyclohexanecarboxylate degradation in Paraburkholderia terrae strain KU-64.</title>
        <authorList>
            <person name="Yamamoto T."/>
            <person name="Hasegawa Y."/>
            <person name="Iwaki H."/>
        </authorList>
    </citation>
    <scope>NUCLEOTIDE SEQUENCE [LARGE SCALE GENOMIC DNA]</scope>
    <source>
        <strain evidence="2 3">KU-64</strain>
    </source>
</reference>
<evidence type="ECO:0000313" key="3">
    <source>
        <dbReference type="Proteomes" id="UP001319874"/>
    </source>
</evidence>
<evidence type="ECO:0000313" key="2">
    <source>
        <dbReference type="EMBL" id="BCZ78507.1"/>
    </source>
</evidence>
<proteinExistence type="predicted"/>
<dbReference type="Pfam" id="PF02195">
    <property type="entry name" value="ParB_N"/>
    <property type="match status" value="1"/>
</dbReference>
<dbReference type="RefSeq" id="WP_229511859.1">
    <property type="nucleotide sequence ID" value="NZ_AP024955.1"/>
</dbReference>
<dbReference type="InterPro" id="IPR036086">
    <property type="entry name" value="ParB/Sulfiredoxin_sf"/>
</dbReference>
<sequence>MLKPLPDKARKPHEWTESDIENLQIQWKKDASEQIAVPLKKILVCPKVFQVRDLHTKSRAGITNLDHVAKLAERLDRETDLDPILVLPISANRFVVVDGTHRRAAYDRRGRETIPVRVFAGSLSAARVAAGRSENAKRKLEWTHQEKSQYLYRLILDRPTHPGGKQWTQKECAEAADRTERLARSMESFIRRCRDDNRPVPEAWNGGAWAVDEGETESAGERMARQFAEKLRSALGPLSSPGKARALGVAIGLYTERADEVALALVEERELHGAIVDDLDEVIEDRAEERLEEIQIHAAERQHLSGMFAAVGAGF</sequence>
<dbReference type="EMBL" id="AP024955">
    <property type="protein sequence ID" value="BCZ78507.1"/>
    <property type="molecule type" value="Genomic_DNA"/>
</dbReference>
<protein>
    <recommendedName>
        <fullName evidence="1">ParB-like N-terminal domain-containing protein</fullName>
    </recommendedName>
</protein>
<dbReference type="Gene3D" id="3.90.1530.10">
    <property type="entry name" value="Conserved hypothetical protein from pyrococcus furiosus pfu- 392566-001, ParB domain"/>
    <property type="match status" value="1"/>
</dbReference>
<organism evidence="2 3">
    <name type="scientific">Paraburkholderia terrae</name>
    <dbReference type="NCBI Taxonomy" id="311230"/>
    <lineage>
        <taxon>Bacteria</taxon>
        <taxon>Pseudomonadati</taxon>
        <taxon>Pseudomonadota</taxon>
        <taxon>Betaproteobacteria</taxon>
        <taxon>Burkholderiales</taxon>
        <taxon>Burkholderiaceae</taxon>
        <taxon>Paraburkholderia</taxon>
    </lineage>
</organism>
<dbReference type="Proteomes" id="UP001319874">
    <property type="component" value="Chromosome 1"/>
</dbReference>
<keyword evidence="3" id="KW-1185">Reference proteome</keyword>
<dbReference type="InterPro" id="IPR003115">
    <property type="entry name" value="ParB_N"/>
</dbReference>